<comment type="caution">
    <text evidence="2">The sequence shown here is derived from an EMBL/GenBank/DDBJ whole genome shotgun (WGS) entry which is preliminary data.</text>
</comment>
<feature type="region of interest" description="Disordered" evidence="1">
    <location>
        <begin position="1"/>
        <end position="34"/>
    </location>
</feature>
<evidence type="ECO:0000313" key="3">
    <source>
        <dbReference type="Proteomes" id="UP000784294"/>
    </source>
</evidence>
<gene>
    <name evidence="2" type="ORF">PXEA_LOCUS22421</name>
</gene>
<dbReference type="EMBL" id="CAAALY010099304">
    <property type="protein sequence ID" value="VEL28981.1"/>
    <property type="molecule type" value="Genomic_DNA"/>
</dbReference>
<evidence type="ECO:0000256" key="1">
    <source>
        <dbReference type="SAM" id="MobiDB-lite"/>
    </source>
</evidence>
<organism evidence="2 3">
    <name type="scientific">Protopolystoma xenopodis</name>
    <dbReference type="NCBI Taxonomy" id="117903"/>
    <lineage>
        <taxon>Eukaryota</taxon>
        <taxon>Metazoa</taxon>
        <taxon>Spiralia</taxon>
        <taxon>Lophotrochozoa</taxon>
        <taxon>Platyhelminthes</taxon>
        <taxon>Monogenea</taxon>
        <taxon>Polyopisthocotylea</taxon>
        <taxon>Polystomatidea</taxon>
        <taxon>Polystomatidae</taxon>
        <taxon>Protopolystoma</taxon>
    </lineage>
</organism>
<dbReference type="AlphaFoldDB" id="A0A448X605"/>
<protein>
    <submittedName>
        <fullName evidence="2">Uncharacterized protein</fullName>
    </submittedName>
</protein>
<keyword evidence="3" id="KW-1185">Reference proteome</keyword>
<feature type="compositionally biased region" description="Basic residues" evidence="1">
    <location>
        <begin position="12"/>
        <end position="28"/>
    </location>
</feature>
<evidence type="ECO:0000313" key="2">
    <source>
        <dbReference type="EMBL" id="VEL28981.1"/>
    </source>
</evidence>
<name>A0A448X605_9PLAT</name>
<accession>A0A448X605</accession>
<dbReference type="Proteomes" id="UP000784294">
    <property type="component" value="Unassembled WGS sequence"/>
</dbReference>
<reference evidence="2" key="1">
    <citation type="submission" date="2018-11" db="EMBL/GenBank/DDBJ databases">
        <authorList>
            <consortium name="Pathogen Informatics"/>
        </authorList>
    </citation>
    <scope>NUCLEOTIDE SEQUENCE</scope>
</reference>
<sequence>MQDGHLSLKQGKLSKRNQVSRRSGRRGRIGRDLSVRLQATKESTEIQAIESCESEAVCETLLCGETTKFIATGASGSKRL</sequence>
<proteinExistence type="predicted"/>